<dbReference type="RefSeq" id="WP_160561065.1">
    <property type="nucleotide sequence ID" value="NZ_QZDT01000028.1"/>
</dbReference>
<dbReference type="Gene3D" id="3.30.1380.10">
    <property type="match status" value="1"/>
</dbReference>
<evidence type="ECO:0000313" key="3">
    <source>
        <dbReference type="Proteomes" id="UP001154420"/>
    </source>
</evidence>
<dbReference type="InterPro" id="IPR003709">
    <property type="entry name" value="VanY-like_core_dom"/>
</dbReference>
<keyword evidence="2" id="KW-0378">Hydrolase</keyword>
<dbReference type="GO" id="GO:0004180">
    <property type="term" value="F:carboxypeptidase activity"/>
    <property type="evidence" value="ECO:0007669"/>
    <property type="project" value="UniProtKB-KW"/>
</dbReference>
<keyword evidence="2" id="KW-0645">Protease</keyword>
<keyword evidence="2" id="KW-0121">Carboxypeptidase</keyword>
<name>A0A9X5BH96_9FIRM</name>
<dbReference type="AlphaFoldDB" id="A0A9X5BH96"/>
<evidence type="ECO:0000313" key="2">
    <source>
        <dbReference type="EMBL" id="NBJ94024.1"/>
    </source>
</evidence>
<gene>
    <name evidence="2" type="ORF">D5281_15870</name>
</gene>
<dbReference type="Pfam" id="PF02557">
    <property type="entry name" value="VanY"/>
    <property type="match status" value="1"/>
</dbReference>
<comment type="caution">
    <text evidence="2">The sequence shown here is derived from an EMBL/GenBank/DDBJ whole genome shotgun (WGS) entry which is preliminary data.</text>
</comment>
<reference evidence="2" key="1">
    <citation type="submission" date="2018-09" db="EMBL/GenBank/DDBJ databases">
        <title>Murine metabolic-syndrome-specific gut microbial biobank.</title>
        <authorList>
            <person name="Liu C."/>
        </authorList>
    </citation>
    <scope>NUCLEOTIDE SEQUENCE</scope>
    <source>
        <strain evidence="2">D42-62</strain>
    </source>
</reference>
<dbReference type="Proteomes" id="UP001154420">
    <property type="component" value="Unassembled WGS sequence"/>
</dbReference>
<proteinExistence type="predicted"/>
<dbReference type="Gene3D" id="3.30.200.180">
    <property type="match status" value="1"/>
</dbReference>
<dbReference type="GO" id="GO:0006508">
    <property type="term" value="P:proteolysis"/>
    <property type="evidence" value="ECO:0007669"/>
    <property type="project" value="InterPro"/>
</dbReference>
<organism evidence="2 3">
    <name type="scientific">Parablautia muri</name>
    <dbReference type="NCBI Taxonomy" id="2320879"/>
    <lineage>
        <taxon>Bacteria</taxon>
        <taxon>Bacillati</taxon>
        <taxon>Bacillota</taxon>
        <taxon>Clostridia</taxon>
        <taxon>Lachnospirales</taxon>
        <taxon>Lachnospiraceae</taxon>
        <taxon>Parablautia</taxon>
    </lineage>
</organism>
<feature type="domain" description="D-alanyl-D-alanine carboxypeptidase-like core" evidence="1">
    <location>
        <begin position="65"/>
        <end position="171"/>
    </location>
</feature>
<sequence length="257" mass="29709">MEKVILQRENIYTGSLVLVNRAYRWAAGSGEDLEPVQSGECDILMQRMAVKLLTRLMGKINGWQRIVPVSGWRSGKEQREIWDHSLAESGREFTEKYVAYPGHSEHQTGLAIDLGLKQENIDFIRPDFPYEGICQTFRQKAVQYGFVERYPSGKEEITGIGHEPWHFRYVGIPHAMIMEQENLALEEYISFVKKYPHGQKVYSFNKNGMRAFISYLEAEQGQTTVLEMEEDYPYTVSGNNVDGFILTQYETMRTILD</sequence>
<dbReference type="CDD" id="cd14849">
    <property type="entry name" value="DD-dipeptidase_VanXYc"/>
    <property type="match status" value="1"/>
</dbReference>
<dbReference type="SUPFAM" id="SSF55166">
    <property type="entry name" value="Hedgehog/DD-peptidase"/>
    <property type="match status" value="1"/>
</dbReference>
<dbReference type="EMBL" id="QZDT01000028">
    <property type="protein sequence ID" value="NBJ94024.1"/>
    <property type="molecule type" value="Genomic_DNA"/>
</dbReference>
<dbReference type="PANTHER" id="PTHR34385">
    <property type="entry name" value="D-ALANYL-D-ALANINE CARBOXYPEPTIDASE"/>
    <property type="match status" value="1"/>
</dbReference>
<dbReference type="PANTHER" id="PTHR34385:SF1">
    <property type="entry name" value="PEPTIDOGLYCAN L-ALANYL-D-GLUTAMATE ENDOPEPTIDASE CWLK"/>
    <property type="match status" value="1"/>
</dbReference>
<dbReference type="OrthoDB" id="9792074at2"/>
<dbReference type="InterPro" id="IPR009045">
    <property type="entry name" value="Zn_M74/Hedgehog-like"/>
</dbReference>
<accession>A0A9X5BH96</accession>
<protein>
    <submittedName>
        <fullName evidence="2">D-alanyl-D-alanine carboxypeptidase family protein</fullName>
    </submittedName>
</protein>
<evidence type="ECO:0000259" key="1">
    <source>
        <dbReference type="Pfam" id="PF02557"/>
    </source>
</evidence>
<dbReference type="InterPro" id="IPR052179">
    <property type="entry name" value="DD-CPase-like"/>
</dbReference>
<keyword evidence="3" id="KW-1185">Reference proteome</keyword>